<evidence type="ECO:0000313" key="2">
    <source>
        <dbReference type="Proteomes" id="UP000886998"/>
    </source>
</evidence>
<protein>
    <submittedName>
        <fullName evidence="1">Uncharacterized protein</fullName>
    </submittedName>
</protein>
<name>A0A8X7BQR3_9ARAC</name>
<dbReference type="EMBL" id="BMAV01002366">
    <property type="protein sequence ID" value="GFY41236.1"/>
    <property type="molecule type" value="Genomic_DNA"/>
</dbReference>
<gene>
    <name evidence="1" type="ORF">TNIN_158171</name>
</gene>
<dbReference type="GO" id="GO:0003676">
    <property type="term" value="F:nucleic acid binding"/>
    <property type="evidence" value="ECO:0007669"/>
    <property type="project" value="InterPro"/>
</dbReference>
<dbReference type="Gene3D" id="3.30.420.10">
    <property type="entry name" value="Ribonuclease H-like superfamily/Ribonuclease H"/>
    <property type="match status" value="1"/>
</dbReference>
<accession>A0A8X7BQR3</accession>
<organism evidence="1 2">
    <name type="scientific">Trichonephila inaurata madagascariensis</name>
    <dbReference type="NCBI Taxonomy" id="2747483"/>
    <lineage>
        <taxon>Eukaryota</taxon>
        <taxon>Metazoa</taxon>
        <taxon>Ecdysozoa</taxon>
        <taxon>Arthropoda</taxon>
        <taxon>Chelicerata</taxon>
        <taxon>Arachnida</taxon>
        <taxon>Araneae</taxon>
        <taxon>Araneomorphae</taxon>
        <taxon>Entelegynae</taxon>
        <taxon>Araneoidea</taxon>
        <taxon>Nephilidae</taxon>
        <taxon>Trichonephila</taxon>
        <taxon>Trichonephila inaurata</taxon>
    </lineage>
</organism>
<dbReference type="Proteomes" id="UP000886998">
    <property type="component" value="Unassembled WGS sequence"/>
</dbReference>
<sequence>RGQTINADHYCTTLEMLLEVIRCKMPGRFSEGVILLHDKAPYCSRYAGSERGGSGGKS</sequence>
<evidence type="ECO:0000313" key="1">
    <source>
        <dbReference type="EMBL" id="GFY41236.1"/>
    </source>
</evidence>
<reference evidence="1" key="1">
    <citation type="submission" date="2020-08" db="EMBL/GenBank/DDBJ databases">
        <title>Multicomponent nature underlies the extraordinary mechanical properties of spider dragline silk.</title>
        <authorList>
            <person name="Kono N."/>
            <person name="Nakamura H."/>
            <person name="Mori M."/>
            <person name="Yoshida Y."/>
            <person name="Ohtoshi R."/>
            <person name="Malay A.D."/>
            <person name="Moran D.A.P."/>
            <person name="Tomita M."/>
            <person name="Numata K."/>
            <person name="Arakawa K."/>
        </authorList>
    </citation>
    <scope>NUCLEOTIDE SEQUENCE</scope>
</reference>
<proteinExistence type="predicted"/>
<dbReference type="InterPro" id="IPR036397">
    <property type="entry name" value="RNaseH_sf"/>
</dbReference>
<comment type="caution">
    <text evidence="1">The sequence shown here is derived from an EMBL/GenBank/DDBJ whole genome shotgun (WGS) entry which is preliminary data.</text>
</comment>
<dbReference type="AlphaFoldDB" id="A0A8X7BQR3"/>
<feature type="non-terminal residue" evidence="1">
    <location>
        <position position="1"/>
    </location>
</feature>
<keyword evidence="2" id="KW-1185">Reference proteome</keyword>
<dbReference type="OrthoDB" id="10559835at2759"/>